<accession>A0AAD2CYT4</accession>
<evidence type="ECO:0000313" key="4">
    <source>
        <dbReference type="Proteomes" id="UP001295684"/>
    </source>
</evidence>
<evidence type="ECO:0000256" key="2">
    <source>
        <dbReference type="SAM" id="MobiDB-lite"/>
    </source>
</evidence>
<keyword evidence="4" id="KW-1185">Reference proteome</keyword>
<feature type="compositionally biased region" description="Basic and acidic residues" evidence="2">
    <location>
        <begin position="938"/>
        <end position="960"/>
    </location>
</feature>
<dbReference type="EMBL" id="CAMPGE010015440">
    <property type="protein sequence ID" value="CAI2374063.1"/>
    <property type="molecule type" value="Genomic_DNA"/>
</dbReference>
<protein>
    <submittedName>
        <fullName evidence="3">Uncharacterized protein</fullName>
    </submittedName>
</protein>
<feature type="compositionally biased region" description="Basic and acidic residues" evidence="2">
    <location>
        <begin position="1042"/>
        <end position="1053"/>
    </location>
</feature>
<organism evidence="3 4">
    <name type="scientific">Euplotes crassus</name>
    <dbReference type="NCBI Taxonomy" id="5936"/>
    <lineage>
        <taxon>Eukaryota</taxon>
        <taxon>Sar</taxon>
        <taxon>Alveolata</taxon>
        <taxon>Ciliophora</taxon>
        <taxon>Intramacronucleata</taxon>
        <taxon>Spirotrichea</taxon>
        <taxon>Hypotrichia</taxon>
        <taxon>Euplotida</taxon>
        <taxon>Euplotidae</taxon>
        <taxon>Moneuplotes</taxon>
    </lineage>
</organism>
<dbReference type="Proteomes" id="UP001295684">
    <property type="component" value="Unassembled WGS sequence"/>
</dbReference>
<feature type="compositionally biased region" description="Polar residues" evidence="2">
    <location>
        <begin position="972"/>
        <end position="988"/>
    </location>
</feature>
<feature type="coiled-coil region" evidence="1">
    <location>
        <begin position="464"/>
        <end position="502"/>
    </location>
</feature>
<gene>
    <name evidence="3" type="ORF">ECRASSUSDP1_LOCUS15413</name>
</gene>
<proteinExistence type="predicted"/>
<keyword evidence="1" id="KW-0175">Coiled coil</keyword>
<feature type="coiled-coil region" evidence="1">
    <location>
        <begin position="554"/>
        <end position="605"/>
    </location>
</feature>
<reference evidence="3" key="1">
    <citation type="submission" date="2023-07" db="EMBL/GenBank/DDBJ databases">
        <authorList>
            <consortium name="AG Swart"/>
            <person name="Singh M."/>
            <person name="Singh A."/>
            <person name="Seah K."/>
            <person name="Emmerich C."/>
        </authorList>
    </citation>
    <scope>NUCLEOTIDE SEQUENCE</scope>
    <source>
        <strain evidence="3">DP1</strain>
    </source>
</reference>
<feature type="compositionally biased region" description="Basic and acidic residues" evidence="2">
    <location>
        <begin position="992"/>
        <end position="1005"/>
    </location>
</feature>
<dbReference type="AlphaFoldDB" id="A0AAD2CYT4"/>
<feature type="region of interest" description="Disordered" evidence="2">
    <location>
        <begin position="937"/>
        <end position="1053"/>
    </location>
</feature>
<sequence>MNQNKNADSIMRDDEMEKKVNSIKKNTIKIDLEHLDSLLRYMHNQNKQLNKRVGALEANPKLARMAESIKTLEDQAIETKLSLKNIQVKIIDTEKKHLKFEDRIKTLEKDMHVTKQTERKLENKIKYEIKNVQKEIKTLENNFEKRLYKKCKPIEDKVMIALGSIDDIENEIEDLKSTLSGFQSKDLSPMKDDKDSKNISFAKKMTTQEKQKKATALSQVMDGEIKNLRKEMEEKFSLLDTKIKVGGGSSSFDRFLGLKDRDELFNSTNHNKRIEEAKGFGSTSFEKIDAKNYIMHNDMVLHQLYSRYKQIVEELDIYKDKIMANIKFGQKKTSVLVKNFKQRKRSNSLEFKVFKIKDDVLGKARFNFIKSPTPEKDLLKWNSNIDGRLEKIEKFCSQTIPNKFNESSRNGGLITQEIRVLESAINNLKFEINDLKNNTSKKDHEKTLFRAGTIEGEPISPNLKSTIEERVKNLKKNFDNEIDQYASDIKSFENQLAYFEKEMANKVDKSVIDNLEANLNNIIKQYIGSHSIANLMKELTDDILSIKDRIEFNFEKYDNRMEDFDKRITRYDEEYQKFLDEAEEIEKYKNKNKVLEIKIDKLFTLLQKHAFDLKSIDDEDIKDEINLEYDDQEKDGEASPKRRRSKMDVVTKKQIDAIHALYLKLETEIDDLKEKMKEREYATQMVEQSAIEIAQGKKPSNVVLKGARERDIHRIMNVEFMGMKQLIGKHQISLNRYEKNLRELQEFKNQNIYGKFDQEQRKMAEELRTLILKSESQYDNEITKLKGTIHSKTNAEKLETLQKEINEKVMSLITHKIDRDEHKRLQLRMNKKLNTLEKEVEDFCSKNNQDDNYKSPFVVTNNKCFSCNRVKEDSPEKIMPKTSNDFNKNKYIFKELYKKGPQMGASFSRLLSKLDKPETVSSMVRRKDVSNQIIEITPKNKDRLDKPKTGNSEYSKRKFESQNVLTPKVDFSSKSGTKYRITKNSSAPDISDGFRKNVSSKKDRTSVVVHKRNKTEKHGDSTYSRQGVKFTAPSKLKSGSSSRRDLKAYKNNL</sequence>
<evidence type="ECO:0000256" key="1">
    <source>
        <dbReference type="SAM" id="Coils"/>
    </source>
</evidence>
<feature type="coiled-coil region" evidence="1">
    <location>
        <begin position="90"/>
        <end position="185"/>
    </location>
</feature>
<evidence type="ECO:0000313" key="3">
    <source>
        <dbReference type="EMBL" id="CAI2374063.1"/>
    </source>
</evidence>
<comment type="caution">
    <text evidence="3">The sequence shown here is derived from an EMBL/GenBank/DDBJ whole genome shotgun (WGS) entry which is preliminary data.</text>
</comment>
<feature type="coiled-coil region" evidence="1">
    <location>
        <begin position="655"/>
        <end position="682"/>
    </location>
</feature>
<name>A0AAD2CYT4_EUPCR</name>